<comment type="caution">
    <text evidence="2">The sequence shown here is derived from an EMBL/GenBank/DDBJ whole genome shotgun (WGS) entry which is preliminary data.</text>
</comment>
<keyword evidence="3" id="KW-1185">Reference proteome</keyword>
<feature type="chain" id="PRO_5040504520" evidence="1">
    <location>
        <begin position="29"/>
        <end position="116"/>
    </location>
</feature>
<gene>
    <name evidence="2" type="ORF">NE237_019968</name>
</gene>
<accession>A0A9Q0H5R0</accession>
<sequence length="116" mass="12832">MEKLWKKRVFSVIPVVVLVLVVLLRCEGADHGSSYYSSPACNSTIAACIADDVEFLMEFHLTRRILTGEPSSVYDALIPDKIPPGDRYADSLPNLNGKKTPGRCEVYNKCQKNLSG</sequence>
<evidence type="ECO:0000313" key="2">
    <source>
        <dbReference type="EMBL" id="KAJ4960058.1"/>
    </source>
</evidence>
<feature type="signal peptide" evidence="1">
    <location>
        <begin position="1"/>
        <end position="28"/>
    </location>
</feature>
<dbReference type="EMBL" id="JAMYWD010000009">
    <property type="protein sequence ID" value="KAJ4960058.1"/>
    <property type="molecule type" value="Genomic_DNA"/>
</dbReference>
<organism evidence="2 3">
    <name type="scientific">Protea cynaroides</name>
    <dbReference type="NCBI Taxonomy" id="273540"/>
    <lineage>
        <taxon>Eukaryota</taxon>
        <taxon>Viridiplantae</taxon>
        <taxon>Streptophyta</taxon>
        <taxon>Embryophyta</taxon>
        <taxon>Tracheophyta</taxon>
        <taxon>Spermatophyta</taxon>
        <taxon>Magnoliopsida</taxon>
        <taxon>Proteales</taxon>
        <taxon>Proteaceae</taxon>
        <taxon>Protea</taxon>
    </lineage>
</organism>
<reference evidence="2" key="1">
    <citation type="journal article" date="2023" name="Plant J.">
        <title>The genome of the king protea, Protea cynaroides.</title>
        <authorList>
            <person name="Chang J."/>
            <person name="Duong T.A."/>
            <person name="Schoeman C."/>
            <person name="Ma X."/>
            <person name="Roodt D."/>
            <person name="Barker N."/>
            <person name="Li Z."/>
            <person name="Van de Peer Y."/>
            <person name="Mizrachi E."/>
        </authorList>
    </citation>
    <scope>NUCLEOTIDE SEQUENCE</scope>
    <source>
        <tissue evidence="2">Young leaves</tissue>
    </source>
</reference>
<protein>
    <submittedName>
        <fullName evidence="2">Uncharacterized protein</fullName>
    </submittedName>
</protein>
<dbReference type="AlphaFoldDB" id="A0A9Q0H5R0"/>
<name>A0A9Q0H5R0_9MAGN</name>
<dbReference type="Proteomes" id="UP001141806">
    <property type="component" value="Unassembled WGS sequence"/>
</dbReference>
<evidence type="ECO:0000256" key="1">
    <source>
        <dbReference type="SAM" id="SignalP"/>
    </source>
</evidence>
<evidence type="ECO:0000313" key="3">
    <source>
        <dbReference type="Proteomes" id="UP001141806"/>
    </source>
</evidence>
<proteinExistence type="predicted"/>
<keyword evidence="1" id="KW-0732">Signal</keyword>